<dbReference type="Pfam" id="PF13306">
    <property type="entry name" value="LRR_5"/>
    <property type="match status" value="1"/>
</dbReference>
<dbReference type="Proteomes" id="UP001165085">
    <property type="component" value="Unassembled WGS sequence"/>
</dbReference>
<dbReference type="PANTHER" id="PTHR45661">
    <property type="entry name" value="SURFACE ANTIGEN"/>
    <property type="match status" value="1"/>
</dbReference>
<dbReference type="OrthoDB" id="10264456at2759"/>
<reference evidence="2" key="1">
    <citation type="journal article" date="2023" name="Commun. Biol.">
        <title>Genome analysis of Parmales, the sister group of diatoms, reveals the evolutionary specialization of diatoms from phago-mixotrophs to photoautotrophs.</title>
        <authorList>
            <person name="Ban H."/>
            <person name="Sato S."/>
            <person name="Yoshikawa S."/>
            <person name="Yamada K."/>
            <person name="Nakamura Y."/>
            <person name="Ichinomiya M."/>
            <person name="Sato N."/>
            <person name="Blanc-Mathieu R."/>
            <person name="Endo H."/>
            <person name="Kuwata A."/>
            <person name="Ogata H."/>
        </authorList>
    </citation>
    <scope>NUCLEOTIDE SEQUENCE [LARGE SCALE GENOMIC DNA]</scope>
    <source>
        <strain evidence="2">NIES 3701</strain>
    </source>
</reference>
<evidence type="ECO:0000313" key="2">
    <source>
        <dbReference type="Proteomes" id="UP001165085"/>
    </source>
</evidence>
<comment type="caution">
    <text evidence="1">The sequence shown here is derived from an EMBL/GenBank/DDBJ whole genome shotgun (WGS) entry which is preliminary data.</text>
</comment>
<name>A0A9W7BWK3_9STRA</name>
<sequence>MAKSNEEMGDDREKQDDDGRKVPVAEIYAAVTKRTLHDFFYTDDWRFLFVSNAPLDTLMKMRLLCKDWRRVVDKFVDEKVDSGEMIAHGGNDISYMEADAQRERRSLVTQVVFLLDITKVGGRTCCWAAHLDVVEIPEGVESIGDMAFSGCSSLTTVSFPTTLRSIGGFTFVNCYSLENVDLLHTRLQKIGDHAFYDCSELKSMTIPDSLQKLGDFVFANCSNLVPSSIAVHSYYPDKTSEVVAHLRSLQS</sequence>
<dbReference type="Gene3D" id="3.80.10.10">
    <property type="entry name" value="Ribonuclease Inhibitor"/>
    <property type="match status" value="1"/>
</dbReference>
<proteinExistence type="predicted"/>
<dbReference type="InterPro" id="IPR032675">
    <property type="entry name" value="LRR_dom_sf"/>
</dbReference>
<accession>A0A9W7BWK3</accession>
<dbReference type="AlphaFoldDB" id="A0A9W7BWK3"/>
<protein>
    <submittedName>
        <fullName evidence="1">Uncharacterized protein</fullName>
    </submittedName>
</protein>
<gene>
    <name evidence="1" type="ORF">TrST_g13135</name>
</gene>
<dbReference type="InterPro" id="IPR053139">
    <property type="entry name" value="Surface_bspA-like"/>
</dbReference>
<keyword evidence="2" id="KW-1185">Reference proteome</keyword>
<dbReference type="EMBL" id="BRXY01000535">
    <property type="protein sequence ID" value="GMH98831.1"/>
    <property type="molecule type" value="Genomic_DNA"/>
</dbReference>
<dbReference type="SUPFAM" id="SSF52058">
    <property type="entry name" value="L domain-like"/>
    <property type="match status" value="1"/>
</dbReference>
<evidence type="ECO:0000313" key="1">
    <source>
        <dbReference type="EMBL" id="GMH98831.1"/>
    </source>
</evidence>
<organism evidence="1 2">
    <name type="scientific">Triparma strigata</name>
    <dbReference type="NCBI Taxonomy" id="1606541"/>
    <lineage>
        <taxon>Eukaryota</taxon>
        <taxon>Sar</taxon>
        <taxon>Stramenopiles</taxon>
        <taxon>Ochrophyta</taxon>
        <taxon>Bolidophyceae</taxon>
        <taxon>Parmales</taxon>
        <taxon>Triparmaceae</taxon>
        <taxon>Triparma</taxon>
    </lineage>
</organism>
<dbReference type="PANTHER" id="PTHR45661:SF3">
    <property type="entry name" value="IG-LIKE DOMAIN-CONTAINING PROTEIN"/>
    <property type="match status" value="1"/>
</dbReference>
<dbReference type="InterPro" id="IPR026906">
    <property type="entry name" value="LRR_5"/>
</dbReference>